<evidence type="ECO:0000259" key="7">
    <source>
        <dbReference type="PROSITE" id="PS50089"/>
    </source>
</evidence>
<dbReference type="InterPro" id="IPR001841">
    <property type="entry name" value="Znf_RING"/>
</dbReference>
<dbReference type="InterPro" id="IPR017907">
    <property type="entry name" value="Znf_RING_CS"/>
</dbReference>
<dbReference type="PANTHER" id="PTHR14134">
    <property type="entry name" value="E3 UBIQUITIN-PROTEIN LIGASE RAD18"/>
    <property type="match status" value="1"/>
</dbReference>
<evidence type="ECO:0000256" key="2">
    <source>
        <dbReference type="ARBA" id="ARBA00022771"/>
    </source>
</evidence>
<dbReference type="GO" id="GO:0006301">
    <property type="term" value="P:DNA damage tolerance"/>
    <property type="evidence" value="ECO:0007669"/>
    <property type="project" value="InterPro"/>
</dbReference>
<dbReference type="SMART" id="SM00184">
    <property type="entry name" value="RING"/>
    <property type="match status" value="1"/>
</dbReference>
<sequence length="172" mass="19093">STHTRVSHIEGAERVCVDSSVLCCPVCYEVYSSVPFLLSCGHTFCSQCIRTMQTNKMVGEAGDMTIDCPMCRVSISSNAVFKNYIVDDLLRSVEDIGERESKRSAAATAEIIATLRLAKDRSEKKVTALELRIANLDKDLHSTKKQLRMMTLVVFAPVMGYLALKAFRSLFS</sequence>
<keyword evidence="5" id="KW-0175">Coiled coil</keyword>
<feature type="domain" description="RING-type" evidence="7">
    <location>
        <begin position="24"/>
        <end position="72"/>
    </location>
</feature>
<dbReference type="InterPro" id="IPR013083">
    <property type="entry name" value="Znf_RING/FYVE/PHD"/>
</dbReference>
<evidence type="ECO:0000313" key="9">
    <source>
        <dbReference type="Proteomes" id="UP001328107"/>
    </source>
</evidence>
<keyword evidence="6" id="KW-1133">Transmembrane helix</keyword>
<evidence type="ECO:0000256" key="6">
    <source>
        <dbReference type="SAM" id="Phobius"/>
    </source>
</evidence>
<proteinExistence type="predicted"/>
<name>A0AAN5I3R9_9BILA</name>
<dbReference type="InterPro" id="IPR027370">
    <property type="entry name" value="Znf-RING_euk"/>
</dbReference>
<evidence type="ECO:0000256" key="5">
    <source>
        <dbReference type="SAM" id="Coils"/>
    </source>
</evidence>
<dbReference type="PROSITE" id="PS00518">
    <property type="entry name" value="ZF_RING_1"/>
    <property type="match status" value="1"/>
</dbReference>
<dbReference type="InterPro" id="IPR039577">
    <property type="entry name" value="Rad18"/>
</dbReference>
<evidence type="ECO:0000256" key="4">
    <source>
        <dbReference type="PROSITE-ProRule" id="PRU00175"/>
    </source>
</evidence>
<evidence type="ECO:0000256" key="1">
    <source>
        <dbReference type="ARBA" id="ARBA00022723"/>
    </source>
</evidence>
<dbReference type="GO" id="GO:0003697">
    <property type="term" value="F:single-stranded DNA binding"/>
    <property type="evidence" value="ECO:0007669"/>
    <property type="project" value="InterPro"/>
</dbReference>
<dbReference type="Pfam" id="PF13445">
    <property type="entry name" value="zf-RING_UBOX"/>
    <property type="match status" value="1"/>
</dbReference>
<evidence type="ECO:0000313" key="8">
    <source>
        <dbReference type="EMBL" id="GMR50953.1"/>
    </source>
</evidence>
<keyword evidence="9" id="KW-1185">Reference proteome</keyword>
<gene>
    <name evidence="8" type="ORF">PMAYCL1PPCAC_21148</name>
</gene>
<keyword evidence="6" id="KW-0812">Transmembrane</keyword>
<feature type="transmembrane region" description="Helical" evidence="6">
    <location>
        <begin position="147"/>
        <end position="164"/>
    </location>
</feature>
<protein>
    <recommendedName>
        <fullName evidence="7">RING-type domain-containing protein</fullName>
    </recommendedName>
</protein>
<dbReference type="Gene3D" id="3.30.40.10">
    <property type="entry name" value="Zinc/RING finger domain, C3HC4 (zinc finger)"/>
    <property type="match status" value="1"/>
</dbReference>
<accession>A0AAN5I3R9</accession>
<keyword evidence="3" id="KW-0862">Zinc</keyword>
<dbReference type="EMBL" id="BTRK01000005">
    <property type="protein sequence ID" value="GMR50953.1"/>
    <property type="molecule type" value="Genomic_DNA"/>
</dbReference>
<feature type="non-terminal residue" evidence="8">
    <location>
        <position position="1"/>
    </location>
</feature>
<feature type="coiled-coil region" evidence="5">
    <location>
        <begin position="112"/>
        <end position="146"/>
    </location>
</feature>
<dbReference type="GO" id="GO:0006513">
    <property type="term" value="P:protein monoubiquitination"/>
    <property type="evidence" value="ECO:0007669"/>
    <property type="project" value="InterPro"/>
</dbReference>
<keyword evidence="1" id="KW-0479">Metal-binding</keyword>
<dbReference type="GO" id="GO:0008270">
    <property type="term" value="F:zinc ion binding"/>
    <property type="evidence" value="ECO:0007669"/>
    <property type="project" value="UniProtKB-KW"/>
</dbReference>
<feature type="non-terminal residue" evidence="8">
    <location>
        <position position="172"/>
    </location>
</feature>
<comment type="caution">
    <text evidence="8">The sequence shown here is derived from an EMBL/GenBank/DDBJ whole genome shotgun (WGS) entry which is preliminary data.</text>
</comment>
<dbReference type="AlphaFoldDB" id="A0AAN5I3R9"/>
<organism evidence="8 9">
    <name type="scientific">Pristionchus mayeri</name>
    <dbReference type="NCBI Taxonomy" id="1317129"/>
    <lineage>
        <taxon>Eukaryota</taxon>
        <taxon>Metazoa</taxon>
        <taxon>Ecdysozoa</taxon>
        <taxon>Nematoda</taxon>
        <taxon>Chromadorea</taxon>
        <taxon>Rhabditida</taxon>
        <taxon>Rhabditina</taxon>
        <taxon>Diplogasteromorpha</taxon>
        <taxon>Diplogasteroidea</taxon>
        <taxon>Neodiplogasteridae</taxon>
        <taxon>Pristionchus</taxon>
    </lineage>
</organism>
<keyword evidence="6" id="KW-0472">Membrane</keyword>
<evidence type="ECO:0000256" key="3">
    <source>
        <dbReference type="ARBA" id="ARBA00022833"/>
    </source>
</evidence>
<dbReference type="GO" id="GO:0061630">
    <property type="term" value="F:ubiquitin protein ligase activity"/>
    <property type="evidence" value="ECO:0007669"/>
    <property type="project" value="InterPro"/>
</dbReference>
<reference evidence="9" key="1">
    <citation type="submission" date="2022-10" db="EMBL/GenBank/DDBJ databases">
        <title>Genome assembly of Pristionchus species.</title>
        <authorList>
            <person name="Yoshida K."/>
            <person name="Sommer R.J."/>
        </authorList>
    </citation>
    <scope>NUCLEOTIDE SEQUENCE [LARGE SCALE GENOMIC DNA]</scope>
    <source>
        <strain evidence="9">RS5460</strain>
    </source>
</reference>
<dbReference type="SUPFAM" id="SSF57850">
    <property type="entry name" value="RING/U-box"/>
    <property type="match status" value="1"/>
</dbReference>
<dbReference type="Proteomes" id="UP001328107">
    <property type="component" value="Unassembled WGS sequence"/>
</dbReference>
<keyword evidence="2 4" id="KW-0863">Zinc-finger</keyword>
<dbReference type="PROSITE" id="PS50089">
    <property type="entry name" value="ZF_RING_2"/>
    <property type="match status" value="1"/>
</dbReference>